<feature type="domain" description="Acetyl-CoA hydrolase/transferase C-terminal" evidence="1">
    <location>
        <begin position="371"/>
        <end position="535"/>
    </location>
</feature>
<gene>
    <name evidence="2" type="ORF">GCM10011521_01860</name>
</gene>
<evidence type="ECO:0000259" key="1">
    <source>
        <dbReference type="Pfam" id="PF13336"/>
    </source>
</evidence>
<dbReference type="EMBL" id="BMKC01000001">
    <property type="protein sequence ID" value="GGA67389.1"/>
    <property type="molecule type" value="Genomic_DNA"/>
</dbReference>
<evidence type="ECO:0000313" key="3">
    <source>
        <dbReference type="Proteomes" id="UP000623419"/>
    </source>
</evidence>
<dbReference type="Gene3D" id="3.40.1080.20">
    <property type="entry name" value="Acetyl-CoA hydrolase/transferase C-terminal domain"/>
    <property type="match status" value="1"/>
</dbReference>
<dbReference type="PANTHER" id="PTHR21432">
    <property type="entry name" value="ACETYL-COA HYDROLASE-RELATED"/>
    <property type="match status" value="1"/>
</dbReference>
<dbReference type="SUPFAM" id="SSF100950">
    <property type="entry name" value="NagB/RpiA/CoA transferase-like"/>
    <property type="match status" value="1"/>
</dbReference>
<keyword evidence="3" id="KW-1185">Reference proteome</keyword>
<keyword evidence="2" id="KW-0378">Hydrolase</keyword>
<evidence type="ECO:0000313" key="2">
    <source>
        <dbReference type="EMBL" id="GGA67389.1"/>
    </source>
</evidence>
<dbReference type="GO" id="GO:0016787">
    <property type="term" value="F:hydrolase activity"/>
    <property type="evidence" value="ECO:0007669"/>
    <property type="project" value="UniProtKB-KW"/>
</dbReference>
<comment type="caution">
    <text evidence="2">The sequence shown here is derived from an EMBL/GenBank/DDBJ whole genome shotgun (WGS) entry which is preliminary data.</text>
</comment>
<organism evidence="2 3">
    <name type="scientific">Arenimonas soli</name>
    <dbReference type="NCBI Taxonomy" id="2269504"/>
    <lineage>
        <taxon>Bacteria</taxon>
        <taxon>Pseudomonadati</taxon>
        <taxon>Pseudomonadota</taxon>
        <taxon>Gammaproteobacteria</taxon>
        <taxon>Lysobacterales</taxon>
        <taxon>Lysobacteraceae</taxon>
        <taxon>Arenimonas</taxon>
    </lineage>
</organism>
<protein>
    <submittedName>
        <fullName evidence="2">Acetyl-CoA hydrolase</fullName>
    </submittedName>
</protein>
<dbReference type="InterPro" id="IPR026888">
    <property type="entry name" value="AcetylCoA_hyd_C"/>
</dbReference>
<dbReference type="Gene3D" id="3.40.1080.10">
    <property type="entry name" value="Glutaconate Coenzyme A-transferase"/>
    <property type="match status" value="1"/>
</dbReference>
<dbReference type="InterPro" id="IPR038460">
    <property type="entry name" value="AcetylCoA_hyd_C_sf"/>
</dbReference>
<dbReference type="PANTHER" id="PTHR21432:SF20">
    <property type="entry name" value="ACETYL-COA HYDROLASE"/>
    <property type="match status" value="1"/>
</dbReference>
<reference evidence="3" key="1">
    <citation type="journal article" date="2019" name="Int. J. Syst. Evol. Microbiol.">
        <title>The Global Catalogue of Microorganisms (GCM) 10K type strain sequencing project: providing services to taxonomists for standard genome sequencing and annotation.</title>
        <authorList>
            <consortium name="The Broad Institute Genomics Platform"/>
            <consortium name="The Broad Institute Genome Sequencing Center for Infectious Disease"/>
            <person name="Wu L."/>
            <person name="Ma J."/>
        </authorList>
    </citation>
    <scope>NUCLEOTIDE SEQUENCE [LARGE SCALE GENOMIC DNA]</scope>
    <source>
        <strain evidence="3">CGMCC 1.15905</strain>
    </source>
</reference>
<name>A0ABQ1HAZ3_9GAMM</name>
<sequence>MSQRPSAPPDPTLDAAVDHLLAHAGGQLVLAAPLGLGKPHRLLNAITRRVAADPSLSLHLLTALSLTPPAAGKGLQARFLAPFLARQFGADFPVLDYAVAMRRDALPANIRVEEFYMQSGALLGSACAQRDYVSLNYTHVARAVAARGANALVQKVAREPGGSRLSLSCNPDLTFDLLDECLRLGKPRPMLVAEVDPNLPWLDGPCAVPAEFFDLVVEHPSPAPRLFALPREPVGDADHAIGLYASTLVRDGGTLQIGIGSLADALCHALVLRHTRNADYLVALEALSPGLAQSPLVRDVGGTAPFEEGLYGASEMVNDGFRALAQAGVLKRRVLDDVGAMARINRGQATAHDQERLARDGRWLDGAFYLGSHALYDWLRDMPADQARGIGMTRVSHINQLYGGNEALEREQRRDARFFNTCMMMTALGAAVSDALEDGRVVSGVGGQYNFVAMAHALDDARSALLLRARRGHGRHATANVRWNYGHVTIPRHLRDIVITEHGIADLRGRSDGECVLAMAAIAHADDQAPLLESARKVGKLDAAFVPPAAWGGNTRASLSARLGPLRRAGVLPDYPMGSDFSPEEQRLAAALAWLSSRTGSLAGRVALIVSALFGARANDEPALARMGLQSPRAPGEHLQARLLRHALAKTRVHPAAPAPQ</sequence>
<dbReference type="RefSeq" id="WP_188660110.1">
    <property type="nucleotide sequence ID" value="NZ_BMKC01000001.1"/>
</dbReference>
<dbReference type="InterPro" id="IPR037171">
    <property type="entry name" value="NagB/RpiA_transferase-like"/>
</dbReference>
<accession>A0ABQ1HAZ3</accession>
<dbReference type="Proteomes" id="UP000623419">
    <property type="component" value="Unassembled WGS sequence"/>
</dbReference>
<dbReference type="InterPro" id="IPR046433">
    <property type="entry name" value="ActCoA_hydro"/>
</dbReference>
<proteinExistence type="predicted"/>
<dbReference type="Gene3D" id="3.30.750.70">
    <property type="entry name" value="4-hydroxybutyrate coenzyme like domains"/>
    <property type="match status" value="1"/>
</dbReference>
<dbReference type="Pfam" id="PF13336">
    <property type="entry name" value="AcetylCoA_hyd_C"/>
    <property type="match status" value="1"/>
</dbReference>